<keyword evidence="3 7" id="KW-0812">Transmembrane</keyword>
<comment type="similarity">
    <text evidence="2">Belongs to the CorA metal ion transporter (MIT) (TC 1.A.35) family.</text>
</comment>
<evidence type="ECO:0000256" key="5">
    <source>
        <dbReference type="ARBA" id="ARBA00023136"/>
    </source>
</evidence>
<dbReference type="OrthoDB" id="29879at2759"/>
<evidence type="ECO:0000256" key="3">
    <source>
        <dbReference type="ARBA" id="ARBA00022692"/>
    </source>
</evidence>
<keyword evidence="4 7" id="KW-1133">Transmembrane helix</keyword>
<dbReference type="HOGENOM" id="CLU_030291_0_0_1"/>
<feature type="region of interest" description="Disordered" evidence="6">
    <location>
        <begin position="244"/>
        <end position="281"/>
    </location>
</feature>
<dbReference type="Gene3D" id="3.30.460.20">
    <property type="entry name" value="CorA soluble domain-like"/>
    <property type="match status" value="1"/>
</dbReference>
<protein>
    <submittedName>
        <fullName evidence="8">CorA-like Mg2+ transporter protein</fullName>
    </submittedName>
</protein>
<dbReference type="VEuPathDB" id="MicrosporidiaDB:SLOPH_242"/>
<dbReference type="PANTHER" id="PTHR21535">
    <property type="entry name" value="MAGNESIUM AND COBALT TRANSPORT PROTEIN/MITOCHONDRIAL IMPORT INNER MEMBRANE TRANSLOCASE SUBUNIT TIM8"/>
    <property type="match status" value="1"/>
</dbReference>
<accession>S7XU02</accession>
<evidence type="ECO:0000256" key="1">
    <source>
        <dbReference type="ARBA" id="ARBA00004141"/>
    </source>
</evidence>
<dbReference type="InterPro" id="IPR045861">
    <property type="entry name" value="CorA_cytoplasmic_dom"/>
</dbReference>
<proteinExistence type="inferred from homology"/>
<organism evidence="8 9">
    <name type="scientific">Spraguea lophii (strain 42_110)</name>
    <name type="common">Microsporidian parasite</name>
    <dbReference type="NCBI Taxonomy" id="1358809"/>
    <lineage>
        <taxon>Eukaryota</taxon>
        <taxon>Fungi</taxon>
        <taxon>Fungi incertae sedis</taxon>
        <taxon>Microsporidia</taxon>
        <taxon>Spragueidae</taxon>
        <taxon>Spraguea</taxon>
    </lineage>
</organism>
<dbReference type="SUPFAM" id="SSF143865">
    <property type="entry name" value="CorA soluble domain-like"/>
    <property type="match status" value="1"/>
</dbReference>
<dbReference type="AlphaFoldDB" id="S7XU02"/>
<dbReference type="Pfam" id="PF01544">
    <property type="entry name" value="CorA"/>
    <property type="match status" value="1"/>
</dbReference>
<dbReference type="InParanoid" id="S7XU02"/>
<feature type="transmembrane region" description="Helical" evidence="7">
    <location>
        <begin position="586"/>
        <end position="608"/>
    </location>
</feature>
<comment type="subcellular location">
    <subcellularLocation>
        <location evidence="1">Membrane</location>
        <topology evidence="1">Multi-pass membrane protein</topology>
    </subcellularLocation>
</comment>
<dbReference type="GO" id="GO:0016020">
    <property type="term" value="C:membrane"/>
    <property type="evidence" value="ECO:0007669"/>
    <property type="project" value="UniProtKB-SubCell"/>
</dbReference>
<dbReference type="PANTHER" id="PTHR21535:SF51">
    <property type="entry name" value="MANGANESE RESISTANCE PROTEIN MNR2"/>
    <property type="match status" value="1"/>
</dbReference>
<dbReference type="OMA" id="ETRNANE"/>
<evidence type="ECO:0000313" key="9">
    <source>
        <dbReference type="Proteomes" id="UP000014978"/>
    </source>
</evidence>
<name>S7XU02_SPRLO</name>
<evidence type="ECO:0000313" key="8">
    <source>
        <dbReference type="EMBL" id="EPR79378.1"/>
    </source>
</evidence>
<dbReference type="InterPro" id="IPR045863">
    <property type="entry name" value="CorA_TM1_TM2"/>
</dbReference>
<dbReference type="Proteomes" id="UP000014978">
    <property type="component" value="Unassembled WGS sequence"/>
</dbReference>
<sequence>MHTHNRKEDDHSDTHTDECLESDECAKKSLCLCNPNNLSDRMEHEDLCSEDKNFMEEKASDSCHCGECIGGVSRRNKYKFSGLCKEKEYDSEEEFSIRSCSSINTMGDSTYSAIHNKGIMHGHKVPSKRNTIFELITIYRRMKKGRNQDVYRMQLNIGCDDSETSEKYYKDNKNIDGKYNQNLPFYDFEKYRNLKFKKYLFFDGELTLFSDFFNSTFYEKLCSKDENKKDLKKNKESHNVNRILRKNEKNNINNSNKKDNKEEHILQNSATNKEKPGYGSNKTFKSTNTNGKYCYWLNIFCPSEEDLEILGKNYGVHDISLNDIREGNTEEKVEIFKQYIFISLKISSDKNKEKHKDKYSDINKDLDFNILLFDNFIITTHNKPWTPVTDILNFVYLISVHTTMHPEWVFFSVIIEFVQDVKYIMNEIEPDVLEIENITNNLNNLLNDNYLLIDILKKNFKLVYKVYTIQQFIKYKIHILTTFKVKLAKKIRRPISRYLQFSLTDFIEIEKDLKEFNRILERSQDLYLALANLEHSKKESEINTIMKRFAFIAFILLPIQTIAGLYGMNVPLPFANTNNPYDYRSFYYLCLFSVIITIITYLLMTYGGKFKRYVKRNRIWR</sequence>
<comment type="caution">
    <text evidence="8">The sequence shown here is derived from an EMBL/GenBank/DDBJ whole genome shotgun (WGS) entry which is preliminary data.</text>
</comment>
<keyword evidence="5 7" id="KW-0472">Membrane</keyword>
<dbReference type="Gene3D" id="1.20.58.340">
    <property type="entry name" value="Magnesium transport protein CorA, transmembrane region"/>
    <property type="match status" value="1"/>
</dbReference>
<dbReference type="SUPFAM" id="SSF144083">
    <property type="entry name" value="Magnesium transport protein CorA, transmembrane region"/>
    <property type="match status" value="1"/>
</dbReference>
<dbReference type="EMBL" id="ATCN01000277">
    <property type="protein sequence ID" value="EPR79378.1"/>
    <property type="molecule type" value="Genomic_DNA"/>
</dbReference>
<dbReference type="STRING" id="1358809.S7XU02"/>
<dbReference type="CDD" id="cd12829">
    <property type="entry name" value="Alr1p-like"/>
    <property type="match status" value="1"/>
</dbReference>
<dbReference type="GO" id="GO:0015095">
    <property type="term" value="F:magnesium ion transmembrane transporter activity"/>
    <property type="evidence" value="ECO:0007669"/>
    <property type="project" value="InterPro"/>
</dbReference>
<evidence type="ECO:0000256" key="7">
    <source>
        <dbReference type="SAM" id="Phobius"/>
    </source>
</evidence>
<feature type="transmembrane region" description="Helical" evidence="7">
    <location>
        <begin position="549"/>
        <end position="566"/>
    </location>
</feature>
<evidence type="ECO:0000256" key="6">
    <source>
        <dbReference type="SAM" id="MobiDB-lite"/>
    </source>
</evidence>
<gene>
    <name evidence="8" type="ORF">SLOPH_242</name>
</gene>
<keyword evidence="9" id="KW-1185">Reference proteome</keyword>
<dbReference type="InterPro" id="IPR044089">
    <property type="entry name" value="Alr1-like"/>
</dbReference>
<evidence type="ECO:0000256" key="2">
    <source>
        <dbReference type="ARBA" id="ARBA00009765"/>
    </source>
</evidence>
<dbReference type="InterPro" id="IPR002523">
    <property type="entry name" value="MgTranspt_CorA/ZnTranspt_ZntB"/>
</dbReference>
<evidence type="ECO:0000256" key="4">
    <source>
        <dbReference type="ARBA" id="ARBA00022989"/>
    </source>
</evidence>
<reference evidence="9" key="1">
    <citation type="journal article" date="2013" name="PLoS Genet.">
        <title>The genome of Spraguea lophii and the basis of host-microsporidian interactions.</title>
        <authorList>
            <person name="Campbell S.E."/>
            <person name="Williams T.A."/>
            <person name="Yousuf A."/>
            <person name="Soanes D.M."/>
            <person name="Paszkiewicz K.H."/>
            <person name="Williams B.A.P."/>
        </authorList>
    </citation>
    <scope>NUCLEOTIDE SEQUENCE [LARGE SCALE GENOMIC DNA]</scope>
    <source>
        <strain evidence="9">42_110</strain>
    </source>
</reference>
<feature type="compositionally biased region" description="Basic and acidic residues" evidence="6">
    <location>
        <begin position="256"/>
        <end position="265"/>
    </location>
</feature>